<dbReference type="SUPFAM" id="SSF55486">
    <property type="entry name" value="Metalloproteases ('zincins'), catalytic domain"/>
    <property type="match status" value="2"/>
</dbReference>
<dbReference type="InterPro" id="IPR024079">
    <property type="entry name" value="MetalloPept_cat_dom_sf"/>
</dbReference>
<accession>A0A1B9H005</accession>
<evidence type="ECO:0000256" key="3">
    <source>
        <dbReference type="ARBA" id="ARBA00022670"/>
    </source>
</evidence>
<gene>
    <name evidence="12" type="ORF">I316_01870</name>
</gene>
<name>A0A1B9H005_9TREE</name>
<evidence type="ECO:0000256" key="4">
    <source>
        <dbReference type="ARBA" id="ARBA00022723"/>
    </source>
</evidence>
<comment type="similarity">
    <text evidence="2">Belongs to the peptidase M13 family.</text>
</comment>
<dbReference type="GO" id="GO:0005886">
    <property type="term" value="C:plasma membrane"/>
    <property type="evidence" value="ECO:0007669"/>
    <property type="project" value="TreeGrafter"/>
</dbReference>
<feature type="compositionally biased region" description="Gly residues" evidence="8">
    <location>
        <begin position="457"/>
        <end position="466"/>
    </location>
</feature>
<keyword evidence="9" id="KW-0812">Transmembrane</keyword>
<sequence>MAQPRASTDEEGAPLLDRGHDGAPSQSSSPLKSLFSPSRPLTLIEKVLGGIAVLLLLLTSVFIGLFAGAEGMLKKERGKHGHGGGGDGHDGGWKTEYVTATHTATTTRYGTTTVAPAPTGKPERNVCLTPECVILSSSILQSLNQSVDPCDDFYEFATGGWQASHSIPADRGLYGAFHEVADHNKKILLKVLGSIPSKKPSKDASVDELNLAKLKSVYSSCIDIDQLNDAGRKPLIDLTDYIVDIFGEFDVESLASEVELLNVADEWRGAYDDSYTVSDDLLATAEKVDSLKQAKKTGNIKWEVPAPEEPAVQEFYQYRPNDEREERITKALAWLHSRGVQGLVNFEIEGDAGGEDSQIQSLWLYQAFGSLPSKEYYEEKPILDLYQSVVAGILTDIAEHTTVRQDKHDKRDFISDLEEVASLGEANMDSLLEDVEELVEGAEWPWPWPGSDRKGDGNGNGGGGKVPGRVDEPVEKRMEKLAGKVVHFERELMRAGADPEYLFNPHYAYNPYPTNRLQKSLPFLDISTYLSTFAPRVFPANITVTYPPYLKAVTNLIDKTPDHVLSGYFVTRLALTYAGALGPKVTIRQHVRRLEEVLRGLKKGTEENRVDVCLNWVDEIVGFIAGREFVREAFSPEAKAEGEHIIRSIVSAFHDKLPHIAWMDKESATAAQKKAEAIIPKVGYPLSPNTTDPISLQSWYSRLTVKEGDFFGTVLGSTLLEESRTWLGLGRRRNRNSWEVSSSPVNAYYSPPDGEIVFPAGILQPPFYSLEWPSHLRYGAFGAVAAHELTHAFDNSGSQYDEKGRLREWWTKQTVEDFEKRAQCVARQYSKYYVYDAEGKKVHVNGNLTNGEDIADSGLAQAFTAWQNTLNTTSSQSQSERLPGLNFSDEQLFFLAFARVWAQLTRPATAVSRVRTDPHSPPYWRATGTLRNLDAFHKAFGCKAGTGMNPPKKDQCELW</sequence>
<dbReference type="Gene3D" id="3.40.390.10">
    <property type="entry name" value="Collagenase (Catalytic Domain)"/>
    <property type="match status" value="2"/>
</dbReference>
<dbReference type="Proteomes" id="UP000092666">
    <property type="component" value="Unassembled WGS sequence"/>
</dbReference>
<evidence type="ECO:0000259" key="11">
    <source>
        <dbReference type="Pfam" id="PF05649"/>
    </source>
</evidence>
<dbReference type="GO" id="GO:0016485">
    <property type="term" value="P:protein processing"/>
    <property type="evidence" value="ECO:0007669"/>
    <property type="project" value="TreeGrafter"/>
</dbReference>
<evidence type="ECO:0000256" key="7">
    <source>
        <dbReference type="ARBA" id="ARBA00023049"/>
    </source>
</evidence>
<protein>
    <submittedName>
        <fullName evidence="12">Endothelin-converting enzyme</fullName>
    </submittedName>
</protein>
<feature type="region of interest" description="Disordered" evidence="8">
    <location>
        <begin position="1"/>
        <end position="35"/>
    </location>
</feature>
<dbReference type="EMBL" id="KI669495">
    <property type="protein sequence ID" value="OCF36618.1"/>
    <property type="molecule type" value="Genomic_DNA"/>
</dbReference>
<dbReference type="AlphaFoldDB" id="A0A1B9H005"/>
<dbReference type="PANTHER" id="PTHR11733:SF167">
    <property type="entry name" value="FI17812P1-RELATED"/>
    <property type="match status" value="1"/>
</dbReference>
<feature type="domain" description="Peptidase M13 N-terminal" evidence="11">
    <location>
        <begin position="149"/>
        <end position="259"/>
    </location>
</feature>
<proteinExistence type="inferred from homology"/>
<dbReference type="PANTHER" id="PTHR11733">
    <property type="entry name" value="ZINC METALLOPROTEASE FAMILY M13 NEPRILYSIN-RELATED"/>
    <property type="match status" value="1"/>
</dbReference>
<feature type="region of interest" description="Disordered" evidence="8">
    <location>
        <begin position="446"/>
        <end position="470"/>
    </location>
</feature>
<dbReference type="Pfam" id="PF05649">
    <property type="entry name" value="Peptidase_M13_N"/>
    <property type="match status" value="2"/>
</dbReference>
<keyword evidence="3" id="KW-0645">Protease</keyword>
<organism evidence="12 13">
    <name type="scientific">Kwoniella heveanensis BCC8398</name>
    <dbReference type="NCBI Taxonomy" id="1296120"/>
    <lineage>
        <taxon>Eukaryota</taxon>
        <taxon>Fungi</taxon>
        <taxon>Dikarya</taxon>
        <taxon>Basidiomycota</taxon>
        <taxon>Agaricomycotina</taxon>
        <taxon>Tremellomycetes</taxon>
        <taxon>Tremellales</taxon>
        <taxon>Cryptococcaceae</taxon>
        <taxon>Kwoniella</taxon>
    </lineage>
</organism>
<comment type="cofactor">
    <cofactor evidence="1">
        <name>Zn(2+)</name>
        <dbReference type="ChEBI" id="CHEBI:29105"/>
    </cofactor>
</comment>
<dbReference type="InterPro" id="IPR018497">
    <property type="entry name" value="Peptidase_M13_C"/>
</dbReference>
<dbReference type="InterPro" id="IPR008753">
    <property type="entry name" value="Peptidase_M13_N"/>
</dbReference>
<dbReference type="InterPro" id="IPR000718">
    <property type="entry name" value="Peptidase_M13"/>
</dbReference>
<evidence type="ECO:0000313" key="12">
    <source>
        <dbReference type="EMBL" id="OCF36618.1"/>
    </source>
</evidence>
<reference evidence="13" key="2">
    <citation type="submission" date="2013-12" db="EMBL/GenBank/DDBJ databases">
        <title>Evolution of pathogenesis and genome organization in the Tremellales.</title>
        <authorList>
            <person name="Cuomo C."/>
            <person name="Litvintseva A."/>
            <person name="Heitman J."/>
            <person name="Chen Y."/>
            <person name="Sun S."/>
            <person name="Springer D."/>
            <person name="Dromer F."/>
            <person name="Young S."/>
            <person name="Zeng Q."/>
            <person name="Chapman S."/>
            <person name="Gujja S."/>
            <person name="Saif S."/>
            <person name="Birren B."/>
        </authorList>
    </citation>
    <scope>NUCLEOTIDE SEQUENCE [LARGE SCALE GENOMIC DNA]</scope>
    <source>
        <strain evidence="13">BCC8398</strain>
    </source>
</reference>
<evidence type="ECO:0000256" key="8">
    <source>
        <dbReference type="SAM" id="MobiDB-lite"/>
    </source>
</evidence>
<evidence type="ECO:0000256" key="6">
    <source>
        <dbReference type="ARBA" id="ARBA00022833"/>
    </source>
</evidence>
<dbReference type="PROSITE" id="PS51885">
    <property type="entry name" value="NEPRILYSIN"/>
    <property type="match status" value="1"/>
</dbReference>
<keyword evidence="4" id="KW-0479">Metal-binding</keyword>
<dbReference type="STRING" id="1296120.A0A1B9H005"/>
<evidence type="ECO:0000313" key="13">
    <source>
        <dbReference type="Proteomes" id="UP000092666"/>
    </source>
</evidence>
<dbReference type="GO" id="GO:0004222">
    <property type="term" value="F:metalloendopeptidase activity"/>
    <property type="evidence" value="ECO:0007669"/>
    <property type="project" value="InterPro"/>
</dbReference>
<keyword evidence="5" id="KW-0378">Hydrolase</keyword>
<evidence type="ECO:0000256" key="2">
    <source>
        <dbReference type="ARBA" id="ARBA00007357"/>
    </source>
</evidence>
<feature type="domain" description="Peptidase M13 C-terminal" evidence="10">
    <location>
        <begin position="746"/>
        <end position="956"/>
    </location>
</feature>
<keyword evidence="13" id="KW-1185">Reference proteome</keyword>
<evidence type="ECO:0000256" key="9">
    <source>
        <dbReference type="SAM" id="Phobius"/>
    </source>
</evidence>
<evidence type="ECO:0000259" key="10">
    <source>
        <dbReference type="Pfam" id="PF01431"/>
    </source>
</evidence>
<keyword evidence="7" id="KW-0482">Metalloprotease</keyword>
<dbReference type="GO" id="GO:0046872">
    <property type="term" value="F:metal ion binding"/>
    <property type="evidence" value="ECO:0007669"/>
    <property type="project" value="UniProtKB-KW"/>
</dbReference>
<reference evidence="12 13" key="1">
    <citation type="submission" date="2013-07" db="EMBL/GenBank/DDBJ databases">
        <title>The Genome Sequence of Cryptococcus heveanensis BCC8398.</title>
        <authorList>
            <consortium name="The Broad Institute Genome Sequencing Platform"/>
            <person name="Cuomo C."/>
            <person name="Litvintseva A."/>
            <person name="Chen Y."/>
            <person name="Heitman J."/>
            <person name="Sun S."/>
            <person name="Springer D."/>
            <person name="Dromer F."/>
            <person name="Young S.K."/>
            <person name="Zeng Q."/>
            <person name="Gargeya S."/>
            <person name="Fitzgerald M."/>
            <person name="Abouelleil A."/>
            <person name="Alvarado L."/>
            <person name="Berlin A.M."/>
            <person name="Chapman S.B."/>
            <person name="Dewar J."/>
            <person name="Goldberg J."/>
            <person name="Griggs A."/>
            <person name="Gujja S."/>
            <person name="Hansen M."/>
            <person name="Howarth C."/>
            <person name="Imamovic A."/>
            <person name="Larimer J."/>
            <person name="McCowan C."/>
            <person name="Murphy C."/>
            <person name="Pearson M."/>
            <person name="Priest M."/>
            <person name="Roberts A."/>
            <person name="Saif S."/>
            <person name="Shea T."/>
            <person name="Sykes S."/>
            <person name="Wortman J."/>
            <person name="Nusbaum C."/>
            <person name="Birren B."/>
        </authorList>
    </citation>
    <scope>NUCLEOTIDE SEQUENCE [LARGE SCALE GENOMIC DNA]</scope>
    <source>
        <strain evidence="12 13">BCC8398</strain>
    </source>
</reference>
<evidence type="ECO:0000256" key="1">
    <source>
        <dbReference type="ARBA" id="ARBA00001947"/>
    </source>
</evidence>
<evidence type="ECO:0000256" key="5">
    <source>
        <dbReference type="ARBA" id="ARBA00022801"/>
    </source>
</evidence>
<keyword evidence="6" id="KW-0862">Zinc</keyword>
<feature type="domain" description="Peptidase M13 N-terminal" evidence="11">
    <location>
        <begin position="475"/>
        <end position="685"/>
    </location>
</feature>
<dbReference type="CDD" id="cd08662">
    <property type="entry name" value="M13"/>
    <property type="match status" value="1"/>
</dbReference>
<keyword evidence="9" id="KW-0472">Membrane</keyword>
<feature type="compositionally biased region" description="Low complexity" evidence="8">
    <location>
        <begin position="24"/>
        <end position="35"/>
    </location>
</feature>
<dbReference type="PRINTS" id="PR00786">
    <property type="entry name" value="NEPRILYSIN"/>
</dbReference>
<keyword evidence="9" id="KW-1133">Transmembrane helix</keyword>
<dbReference type="OrthoDB" id="6475849at2759"/>
<dbReference type="Pfam" id="PF01431">
    <property type="entry name" value="Peptidase_M13"/>
    <property type="match status" value="1"/>
</dbReference>
<feature type="transmembrane region" description="Helical" evidence="9">
    <location>
        <begin position="47"/>
        <end position="69"/>
    </location>
</feature>